<evidence type="ECO:0000313" key="9">
    <source>
        <dbReference type="Proteomes" id="UP000279760"/>
    </source>
</evidence>
<organism evidence="8 9">
    <name type="scientific">Vibrio mediterranei</name>
    <dbReference type="NCBI Taxonomy" id="689"/>
    <lineage>
        <taxon>Bacteria</taxon>
        <taxon>Pseudomonadati</taxon>
        <taxon>Pseudomonadota</taxon>
        <taxon>Gammaproteobacteria</taxon>
        <taxon>Vibrionales</taxon>
        <taxon>Vibrionaceae</taxon>
        <taxon>Vibrio</taxon>
    </lineage>
</organism>
<dbReference type="InterPro" id="IPR051906">
    <property type="entry name" value="TolC-like"/>
</dbReference>
<evidence type="ECO:0000256" key="7">
    <source>
        <dbReference type="ARBA" id="ARBA00023237"/>
    </source>
</evidence>
<evidence type="ECO:0000256" key="4">
    <source>
        <dbReference type="ARBA" id="ARBA00022452"/>
    </source>
</evidence>
<dbReference type="Proteomes" id="UP000279760">
    <property type="component" value="Chromosome 1"/>
</dbReference>
<dbReference type="GO" id="GO:0015562">
    <property type="term" value="F:efflux transmembrane transporter activity"/>
    <property type="evidence" value="ECO:0007669"/>
    <property type="project" value="InterPro"/>
</dbReference>
<reference evidence="8 9" key="1">
    <citation type="submission" date="2018-11" db="EMBL/GenBank/DDBJ databases">
        <title>Complete Genome Sequence of Vbrio mediterranei 117-T6: a Potential Pathogen Bacteria Isolated from the Conchocelis of Pyropia.</title>
        <authorList>
            <person name="Liu Q."/>
        </authorList>
    </citation>
    <scope>NUCLEOTIDE SEQUENCE [LARGE SCALE GENOMIC DNA]</scope>
    <source>
        <strain evidence="8 9">117-T6</strain>
    </source>
</reference>
<evidence type="ECO:0000256" key="6">
    <source>
        <dbReference type="ARBA" id="ARBA00023136"/>
    </source>
</evidence>
<dbReference type="Gene3D" id="1.20.1600.10">
    <property type="entry name" value="Outer membrane efflux proteins (OEP)"/>
    <property type="match status" value="1"/>
</dbReference>
<evidence type="ECO:0000256" key="5">
    <source>
        <dbReference type="ARBA" id="ARBA00022692"/>
    </source>
</evidence>
<dbReference type="PANTHER" id="PTHR30026">
    <property type="entry name" value="OUTER MEMBRANE PROTEIN TOLC"/>
    <property type="match status" value="1"/>
</dbReference>
<dbReference type="SUPFAM" id="SSF56954">
    <property type="entry name" value="Outer membrane efflux proteins (OEP)"/>
    <property type="match status" value="1"/>
</dbReference>
<dbReference type="GO" id="GO:0009279">
    <property type="term" value="C:cell outer membrane"/>
    <property type="evidence" value="ECO:0007669"/>
    <property type="project" value="UniProtKB-SubCell"/>
</dbReference>
<gene>
    <name evidence="8" type="ORF">ECB94_17215</name>
</gene>
<keyword evidence="7" id="KW-0998">Cell outer membrane</keyword>
<dbReference type="GO" id="GO:0015288">
    <property type="term" value="F:porin activity"/>
    <property type="evidence" value="ECO:0007669"/>
    <property type="project" value="TreeGrafter"/>
</dbReference>
<evidence type="ECO:0000256" key="1">
    <source>
        <dbReference type="ARBA" id="ARBA00004442"/>
    </source>
</evidence>
<dbReference type="InterPro" id="IPR003423">
    <property type="entry name" value="OMP_efflux"/>
</dbReference>
<name>A0A3G4VDK6_9VIBR</name>
<comment type="subcellular location">
    <subcellularLocation>
        <location evidence="1">Cell outer membrane</location>
    </subcellularLocation>
</comment>
<accession>A0A3G4VDK6</accession>
<keyword evidence="6" id="KW-0472">Membrane</keyword>
<evidence type="ECO:0000256" key="2">
    <source>
        <dbReference type="ARBA" id="ARBA00007613"/>
    </source>
</evidence>
<dbReference type="AlphaFoldDB" id="A0A3G4VDK6"/>
<sequence>MKIRSLPLVVGALLGTLSFGGYSAEVSFDEAWQLLQQNNNSLAAQRANVERYGHLQDASGSLNLPKVTVGANYTRLDQDVTISGSQFADSLSGVPNLPAGALGPVLGQVASALGGITSTIENQDIFTSSIRAVWPIFTGGRITAAQTAAEGKKEEAQSQLAMEVQARYEDLSKYYFSVVLARNVVETRMAAEKGLTKHRDFAIKLEEQGQIARVERLQAEASLAKAVVERKKAQHGLDIAEAALTQVLGQSETVEPRDQLFINENLPPLDAFVDQTLDTYPGLSILDAKEKQASSLMKAEKGKYFPEVYAYGDYSLYHGDSLAGQLKPDWLVGIGVSVPLLENTGRSEQMKAANSAVSQVQFLKKQAKQDLSVLVEKTYLEAQQALDEVQGLNTSIQLAEENLKLRQKAFSQGLGRSLDVVDAELYLASVKTQQDAASFQYLLSLNKLLALSSEMNNFSTYKYNAITPAQLRTKDAS</sequence>
<dbReference type="Pfam" id="PF02321">
    <property type="entry name" value="OEP"/>
    <property type="match status" value="2"/>
</dbReference>
<keyword evidence="3" id="KW-0813">Transport</keyword>
<comment type="similarity">
    <text evidence="2">Belongs to the outer membrane factor (OMF) (TC 1.B.17) family.</text>
</comment>
<dbReference type="EMBL" id="CP033577">
    <property type="protein sequence ID" value="AYV22886.1"/>
    <property type="molecule type" value="Genomic_DNA"/>
</dbReference>
<dbReference type="GO" id="GO:1990281">
    <property type="term" value="C:efflux pump complex"/>
    <property type="evidence" value="ECO:0007669"/>
    <property type="project" value="TreeGrafter"/>
</dbReference>
<dbReference type="PANTHER" id="PTHR30026:SF5">
    <property type="entry name" value="ABC-TYPE EFFLUX SYSTEM SECRETIN COMPONENT"/>
    <property type="match status" value="1"/>
</dbReference>
<evidence type="ECO:0000313" key="8">
    <source>
        <dbReference type="EMBL" id="AYV22886.1"/>
    </source>
</evidence>
<protein>
    <submittedName>
        <fullName evidence="8">TolC family protein</fullName>
    </submittedName>
</protein>
<proteinExistence type="inferred from homology"/>
<keyword evidence="5" id="KW-0812">Transmembrane</keyword>
<keyword evidence="4" id="KW-1134">Transmembrane beta strand</keyword>
<dbReference type="RefSeq" id="WP_124941129.1">
    <property type="nucleotide sequence ID" value="NZ_CP033577.1"/>
</dbReference>
<evidence type="ECO:0000256" key="3">
    <source>
        <dbReference type="ARBA" id="ARBA00022448"/>
    </source>
</evidence>